<protein>
    <submittedName>
        <fullName evidence="7">Uncharacterized protein</fullName>
    </submittedName>
</protein>
<reference evidence="7" key="1">
    <citation type="submission" date="2020-11" db="EMBL/GenBank/DDBJ databases">
        <authorList>
            <person name="Tran Van P."/>
        </authorList>
    </citation>
    <scope>NUCLEOTIDE SEQUENCE</scope>
</reference>
<sequence>MYSRSHTDGGYRSRAREEPFIDRFFTSLKGDHDGETRRYLQSVYASTAMAVLASGIYPYIGLAVACGFIMYDTQIIIERCHWRDKDVVRDAVMVFFDLFDVFQLLLRILQQQKAEENRRRTSPRSGGEATPYRTPPTSKTPTPDRDKGVEARLDGGRETRAAQSDGGGGGHWGQSAPGLGYQGAPRSPPKGRKRTSGLVLPRASGNLRAAQLVSLLYMENPL</sequence>
<evidence type="ECO:0000256" key="5">
    <source>
        <dbReference type="SAM" id="MobiDB-lite"/>
    </source>
</evidence>
<name>A0A7R8XG04_9CRUS</name>
<keyword evidence="2 6" id="KW-0812">Transmembrane</keyword>
<proteinExistence type="predicted"/>
<evidence type="ECO:0000313" key="8">
    <source>
        <dbReference type="Proteomes" id="UP000677054"/>
    </source>
</evidence>
<dbReference type="Pfam" id="PF01027">
    <property type="entry name" value="Bax1-I"/>
    <property type="match status" value="1"/>
</dbReference>
<dbReference type="EMBL" id="CAJPEV010001338">
    <property type="protein sequence ID" value="CAG0892116.1"/>
    <property type="molecule type" value="Genomic_DNA"/>
</dbReference>
<evidence type="ECO:0000313" key="7">
    <source>
        <dbReference type="EMBL" id="CAD7247104.1"/>
    </source>
</evidence>
<keyword evidence="4 6" id="KW-0472">Membrane</keyword>
<evidence type="ECO:0000256" key="3">
    <source>
        <dbReference type="ARBA" id="ARBA00022989"/>
    </source>
</evidence>
<dbReference type="InterPro" id="IPR006214">
    <property type="entry name" value="Bax_inhibitor_1-related"/>
</dbReference>
<gene>
    <name evidence="7" type="ORF">DSTB1V02_LOCUS6942</name>
</gene>
<dbReference type="AlphaFoldDB" id="A0A7R8XG04"/>
<feature type="region of interest" description="Disordered" evidence="5">
    <location>
        <begin position="113"/>
        <end position="202"/>
    </location>
</feature>
<accession>A0A7R8XG04</accession>
<keyword evidence="3 6" id="KW-1133">Transmembrane helix</keyword>
<evidence type="ECO:0000256" key="1">
    <source>
        <dbReference type="ARBA" id="ARBA00004141"/>
    </source>
</evidence>
<feature type="compositionally biased region" description="Basic and acidic residues" evidence="5">
    <location>
        <begin position="142"/>
        <end position="160"/>
    </location>
</feature>
<evidence type="ECO:0000256" key="4">
    <source>
        <dbReference type="ARBA" id="ARBA00023136"/>
    </source>
</evidence>
<organism evidence="7">
    <name type="scientific">Darwinula stevensoni</name>
    <dbReference type="NCBI Taxonomy" id="69355"/>
    <lineage>
        <taxon>Eukaryota</taxon>
        <taxon>Metazoa</taxon>
        <taxon>Ecdysozoa</taxon>
        <taxon>Arthropoda</taxon>
        <taxon>Crustacea</taxon>
        <taxon>Oligostraca</taxon>
        <taxon>Ostracoda</taxon>
        <taxon>Podocopa</taxon>
        <taxon>Podocopida</taxon>
        <taxon>Darwinulocopina</taxon>
        <taxon>Darwinuloidea</taxon>
        <taxon>Darwinulidae</taxon>
        <taxon>Darwinula</taxon>
    </lineage>
</organism>
<dbReference type="OrthoDB" id="1277691at2759"/>
<evidence type="ECO:0000256" key="6">
    <source>
        <dbReference type="SAM" id="Phobius"/>
    </source>
</evidence>
<feature type="transmembrane region" description="Helical" evidence="6">
    <location>
        <begin position="47"/>
        <end position="71"/>
    </location>
</feature>
<keyword evidence="8" id="KW-1185">Reference proteome</keyword>
<evidence type="ECO:0000256" key="2">
    <source>
        <dbReference type="ARBA" id="ARBA00022692"/>
    </source>
</evidence>
<dbReference type="Proteomes" id="UP000677054">
    <property type="component" value="Unassembled WGS sequence"/>
</dbReference>
<dbReference type="EMBL" id="LR900855">
    <property type="protein sequence ID" value="CAD7247104.1"/>
    <property type="molecule type" value="Genomic_DNA"/>
</dbReference>
<comment type="subcellular location">
    <subcellularLocation>
        <location evidence="1">Membrane</location>
        <topology evidence="1">Multi-pass membrane protein</topology>
    </subcellularLocation>
</comment>
<dbReference type="GO" id="GO:0016020">
    <property type="term" value="C:membrane"/>
    <property type="evidence" value="ECO:0007669"/>
    <property type="project" value="UniProtKB-SubCell"/>
</dbReference>